<keyword evidence="7" id="KW-0807">Transducer</keyword>
<evidence type="ECO:0000259" key="9">
    <source>
        <dbReference type="PROSITE" id="PS50262"/>
    </source>
</evidence>
<dbReference type="CDD" id="cd00637">
    <property type="entry name" value="7tm_classA_rhodopsin-like"/>
    <property type="match status" value="1"/>
</dbReference>
<keyword evidence="2 8" id="KW-0812">Transmembrane</keyword>
<evidence type="ECO:0000313" key="11">
    <source>
        <dbReference type="Proteomes" id="UP000507470"/>
    </source>
</evidence>
<dbReference type="SUPFAM" id="SSF81321">
    <property type="entry name" value="Family A G protein-coupled receptor-like"/>
    <property type="match status" value="1"/>
</dbReference>
<reference evidence="10 11" key="1">
    <citation type="submission" date="2020-06" db="EMBL/GenBank/DDBJ databases">
        <authorList>
            <person name="Li R."/>
            <person name="Bekaert M."/>
        </authorList>
    </citation>
    <scope>NUCLEOTIDE SEQUENCE [LARGE SCALE GENOMIC DNA]</scope>
    <source>
        <strain evidence="11">wild</strain>
    </source>
</reference>
<proteinExistence type="predicted"/>
<sequence length="384" mass="43829">MMDNVDYGKILRNRYTDVSLSSTILIILGTVIGLFGNGIIIVFYFFRIKERGERYFIPLLAIVDFLACFTSSLFYIMDNTYFFNYPSDIICRILTFSQTFVPGISAHILVIICVQRYILVCKPFVPKMTLFWKRMSFAFVSLFALLYSLPLLGISGLKTSNENFMNHTVEVTICKFSAVETSSKITAYFGFLALLMIFNIVITVALYIPVLKRIQISFSVKKLNSIPVTTLESNISQATNARKLTSKEESISISMKSCTTESNTESNIHVTQSQNEKDIRKSSCRIDGIDIKDPEGCITDFDSKYTDDFPITLEHKMKHKNNLNNIAQPIEVLERISTSEMNRGESKQRYNTDSFNIRRASVKRRINIIPSFSEQTSVELQEVL</sequence>
<feature type="transmembrane region" description="Helical" evidence="8">
    <location>
        <begin position="55"/>
        <end position="77"/>
    </location>
</feature>
<dbReference type="OrthoDB" id="6117944at2759"/>
<name>A0A6J8DLG7_MYTCO</name>
<evidence type="ECO:0000256" key="5">
    <source>
        <dbReference type="ARBA" id="ARBA00023136"/>
    </source>
</evidence>
<dbReference type="GO" id="GO:0004930">
    <property type="term" value="F:G protein-coupled receptor activity"/>
    <property type="evidence" value="ECO:0007669"/>
    <property type="project" value="UniProtKB-KW"/>
</dbReference>
<dbReference type="AlphaFoldDB" id="A0A6J8DLG7"/>
<feature type="transmembrane region" description="Helical" evidence="8">
    <location>
        <begin position="137"/>
        <end position="157"/>
    </location>
</feature>
<dbReference type="EMBL" id="CACVKT020007613">
    <property type="protein sequence ID" value="CAC5408949.1"/>
    <property type="molecule type" value="Genomic_DNA"/>
</dbReference>
<dbReference type="InterPro" id="IPR000276">
    <property type="entry name" value="GPCR_Rhodpsn"/>
</dbReference>
<protein>
    <recommendedName>
        <fullName evidence="9">G-protein coupled receptors family 1 profile domain-containing protein</fullName>
    </recommendedName>
</protein>
<keyword evidence="6" id="KW-0675">Receptor</keyword>
<evidence type="ECO:0000313" key="10">
    <source>
        <dbReference type="EMBL" id="CAC5408949.1"/>
    </source>
</evidence>
<keyword evidence="5 8" id="KW-0472">Membrane</keyword>
<feature type="transmembrane region" description="Helical" evidence="8">
    <location>
        <begin position="185"/>
        <end position="208"/>
    </location>
</feature>
<evidence type="ECO:0000256" key="6">
    <source>
        <dbReference type="ARBA" id="ARBA00023170"/>
    </source>
</evidence>
<dbReference type="Proteomes" id="UP000507470">
    <property type="component" value="Unassembled WGS sequence"/>
</dbReference>
<dbReference type="GO" id="GO:0016020">
    <property type="term" value="C:membrane"/>
    <property type="evidence" value="ECO:0007669"/>
    <property type="project" value="UniProtKB-SubCell"/>
</dbReference>
<feature type="transmembrane region" description="Helical" evidence="8">
    <location>
        <begin position="20"/>
        <end position="46"/>
    </location>
</feature>
<evidence type="ECO:0000256" key="8">
    <source>
        <dbReference type="SAM" id="Phobius"/>
    </source>
</evidence>
<evidence type="ECO:0000256" key="3">
    <source>
        <dbReference type="ARBA" id="ARBA00022989"/>
    </source>
</evidence>
<accession>A0A6J8DLG7</accession>
<dbReference type="InterPro" id="IPR017452">
    <property type="entry name" value="GPCR_Rhodpsn_7TM"/>
</dbReference>
<keyword evidence="4" id="KW-0297">G-protein coupled receptor</keyword>
<comment type="subcellular location">
    <subcellularLocation>
        <location evidence="1">Membrane</location>
        <topology evidence="1">Multi-pass membrane protein</topology>
    </subcellularLocation>
</comment>
<dbReference type="PANTHER" id="PTHR24238">
    <property type="entry name" value="G-PROTEIN COUPLED RECEPTOR"/>
    <property type="match status" value="1"/>
</dbReference>
<dbReference type="PROSITE" id="PS50262">
    <property type="entry name" value="G_PROTEIN_RECEP_F1_2"/>
    <property type="match status" value="1"/>
</dbReference>
<gene>
    <name evidence="10" type="ORF">MCOR_42288</name>
</gene>
<evidence type="ECO:0000256" key="2">
    <source>
        <dbReference type="ARBA" id="ARBA00022692"/>
    </source>
</evidence>
<feature type="domain" description="G-protein coupled receptors family 1 profile" evidence="9">
    <location>
        <begin position="36"/>
        <end position="214"/>
    </location>
</feature>
<keyword evidence="11" id="KW-1185">Reference proteome</keyword>
<dbReference type="Pfam" id="PF00001">
    <property type="entry name" value="7tm_1"/>
    <property type="match status" value="1"/>
</dbReference>
<evidence type="ECO:0000256" key="7">
    <source>
        <dbReference type="ARBA" id="ARBA00023224"/>
    </source>
</evidence>
<keyword evidence="3 8" id="KW-1133">Transmembrane helix</keyword>
<dbReference type="Gene3D" id="1.20.1070.10">
    <property type="entry name" value="Rhodopsin 7-helix transmembrane proteins"/>
    <property type="match status" value="1"/>
</dbReference>
<organism evidence="10 11">
    <name type="scientific">Mytilus coruscus</name>
    <name type="common">Sea mussel</name>
    <dbReference type="NCBI Taxonomy" id="42192"/>
    <lineage>
        <taxon>Eukaryota</taxon>
        <taxon>Metazoa</taxon>
        <taxon>Spiralia</taxon>
        <taxon>Lophotrochozoa</taxon>
        <taxon>Mollusca</taxon>
        <taxon>Bivalvia</taxon>
        <taxon>Autobranchia</taxon>
        <taxon>Pteriomorphia</taxon>
        <taxon>Mytilida</taxon>
        <taxon>Mytiloidea</taxon>
        <taxon>Mytilidae</taxon>
        <taxon>Mytilinae</taxon>
        <taxon>Mytilus</taxon>
    </lineage>
</organism>
<evidence type="ECO:0000256" key="1">
    <source>
        <dbReference type="ARBA" id="ARBA00004141"/>
    </source>
</evidence>
<evidence type="ECO:0000256" key="4">
    <source>
        <dbReference type="ARBA" id="ARBA00023040"/>
    </source>
</evidence>
<dbReference type="PANTHER" id="PTHR24238:SF47">
    <property type="entry name" value="ECDYSTEROIDS_DOPAMINE RECEPTOR-RELATED"/>
    <property type="match status" value="1"/>
</dbReference>